<dbReference type="EMBL" id="QKYT01000356">
    <property type="protein sequence ID" value="RIA86576.1"/>
    <property type="molecule type" value="Genomic_DNA"/>
</dbReference>
<reference evidence="1 2" key="1">
    <citation type="submission" date="2018-06" db="EMBL/GenBank/DDBJ databases">
        <title>Comparative genomics reveals the genomic features of Rhizophagus irregularis, R. cerebriforme, R. diaphanum and Gigaspora rosea, and their symbiotic lifestyle signature.</title>
        <authorList>
            <person name="Morin E."/>
            <person name="San Clemente H."/>
            <person name="Chen E.C.H."/>
            <person name="De La Providencia I."/>
            <person name="Hainaut M."/>
            <person name="Kuo A."/>
            <person name="Kohler A."/>
            <person name="Murat C."/>
            <person name="Tang N."/>
            <person name="Roy S."/>
            <person name="Loubradou J."/>
            <person name="Henrissat B."/>
            <person name="Grigoriev I.V."/>
            <person name="Corradi N."/>
            <person name="Roux C."/>
            <person name="Martin F.M."/>
        </authorList>
    </citation>
    <scope>NUCLEOTIDE SEQUENCE [LARGE SCALE GENOMIC DNA]</scope>
    <source>
        <strain evidence="1 2">DAOM 227022</strain>
    </source>
</reference>
<sequence length="546" mass="64646">MASNLPYLCLRKVFKFLSNDNNDTYISRRKNIHSCVLVNRYWCKVATPFLWKEPFTGSLNPIKSINLVNVLITNFSEQELQNLNLNFIIQHNQTTFDYIIFIRTLIVKAVIEATSYWLRNNKIISKENLITNYLLKQILLRTSNLEHIISNSNINIFQFPISKNYFSNLIELTGFDENINGIYSSISNIAENIRILRFSLTNNHIMNHTTTINDISKIIKKQKNLERFSIDNRLSCYCCPKKDFLSLDFTKIFDSLILQSNTLNYIGLYDIDFFFKFPLNQLNLFKNLNHLEIIRCYNFGQINNFDQIDLNFSFKRLSKIIIYYSFIPSNILKLFFLQSGRNLKKVKLVGNEVIENFYDIIQICINYNPNLTHFLSFIHSKEIFLLPKFLISCQNLLHFEIWDINYSSNNNHHHQLLDEKFDVNDLLIDLSNSIPNSLLIFNINMNWSFSTNYFKIFLLNLQSSNIHLDYLGFPFCSNFNNDHLNIILNYLKFPLKCLNIRNANNILYDDVERSCKIIKNLVVPNNIRRFVEYDKYFFDIINQTSF</sequence>
<accession>A0A397SPP2</accession>
<proteinExistence type="predicted"/>
<organism evidence="1 2">
    <name type="scientific">Glomus cerebriforme</name>
    <dbReference type="NCBI Taxonomy" id="658196"/>
    <lineage>
        <taxon>Eukaryota</taxon>
        <taxon>Fungi</taxon>
        <taxon>Fungi incertae sedis</taxon>
        <taxon>Mucoromycota</taxon>
        <taxon>Glomeromycotina</taxon>
        <taxon>Glomeromycetes</taxon>
        <taxon>Glomerales</taxon>
        <taxon>Glomeraceae</taxon>
        <taxon>Glomus</taxon>
    </lineage>
</organism>
<dbReference type="OrthoDB" id="2349796at2759"/>
<comment type="caution">
    <text evidence="1">The sequence shown here is derived from an EMBL/GenBank/DDBJ whole genome shotgun (WGS) entry which is preliminary data.</text>
</comment>
<name>A0A397SPP2_9GLOM</name>
<dbReference type="AlphaFoldDB" id="A0A397SPP2"/>
<evidence type="ECO:0000313" key="1">
    <source>
        <dbReference type="EMBL" id="RIA86576.1"/>
    </source>
</evidence>
<gene>
    <name evidence="1" type="ORF">C1645_829089</name>
</gene>
<dbReference type="Proteomes" id="UP000265703">
    <property type="component" value="Unassembled WGS sequence"/>
</dbReference>
<evidence type="ECO:0000313" key="2">
    <source>
        <dbReference type="Proteomes" id="UP000265703"/>
    </source>
</evidence>
<keyword evidence="2" id="KW-1185">Reference proteome</keyword>
<protein>
    <submittedName>
        <fullName evidence="1">Uncharacterized protein</fullName>
    </submittedName>
</protein>